<evidence type="ECO:0000313" key="3">
    <source>
        <dbReference type="Proteomes" id="UP000036410"/>
    </source>
</evidence>
<sequence length="216" mass="24089">MKKRYIFALLALFLLTTACQNPSPPVDKTSGLSKKDAHELGNHLELVKVDVSIVTDKRLVGSTIITEGKDKGKELVPTSLYYEIDLKNTGKKRVGKEHPDKGIEMGIQPHIPLKNALEESVGFNVFNPDDNQDRSGLGYGFSSPSILKYNEQGNFTLNYDLGFKGSTNKEQASPLKASDQQLKKLELQLLDGVLVVKQEKQVLAKFDMKTKKRIEK</sequence>
<evidence type="ECO:0000256" key="1">
    <source>
        <dbReference type="SAM" id="SignalP"/>
    </source>
</evidence>
<dbReference type="EMBL" id="CP010586">
    <property type="protein sequence ID" value="AKP77444.1"/>
    <property type="molecule type" value="Genomic_DNA"/>
</dbReference>
<evidence type="ECO:0000313" key="2">
    <source>
        <dbReference type="EMBL" id="AKP77444.1"/>
    </source>
</evidence>
<feature type="chain" id="PRO_5032902861" description="Lipoprotein" evidence="1">
    <location>
        <begin position="21"/>
        <end position="216"/>
    </location>
</feature>
<proteinExistence type="predicted"/>
<dbReference type="RefSeq" id="WP_033579051.1">
    <property type="nucleotide sequence ID" value="NZ_CP010586.1"/>
</dbReference>
<feature type="signal peptide" evidence="1">
    <location>
        <begin position="1"/>
        <end position="20"/>
    </location>
</feature>
<name>A0A806TH29_PRIMG</name>
<evidence type="ECO:0008006" key="4">
    <source>
        <dbReference type="Google" id="ProtNLM"/>
    </source>
</evidence>
<dbReference type="PROSITE" id="PS51257">
    <property type="entry name" value="PROKAR_LIPOPROTEIN"/>
    <property type="match status" value="1"/>
</dbReference>
<dbReference type="Proteomes" id="UP000036410">
    <property type="component" value="Chromosome"/>
</dbReference>
<organism evidence="2 3">
    <name type="scientific">Priestia megaterium Q3</name>
    <dbReference type="NCBI Taxonomy" id="1452722"/>
    <lineage>
        <taxon>Bacteria</taxon>
        <taxon>Bacillati</taxon>
        <taxon>Bacillota</taxon>
        <taxon>Bacilli</taxon>
        <taxon>Bacillales</taxon>
        <taxon>Bacillaceae</taxon>
        <taxon>Priestia</taxon>
    </lineage>
</organism>
<reference evidence="2 3" key="1">
    <citation type="submission" date="2015-01" db="EMBL/GenBank/DDBJ databases">
        <title>Genome sequence of bacillus megaterium Q3.</title>
        <authorList>
            <person name="Wang Y."/>
            <person name="Luo K."/>
            <person name="Bai L."/>
            <person name="Luo F."/>
        </authorList>
    </citation>
    <scope>NUCLEOTIDE SEQUENCE [LARGE SCALE GENOMIC DNA]</scope>
    <source>
        <strain evidence="2 3">Q3</strain>
    </source>
</reference>
<accession>A0A806TH29</accession>
<dbReference type="AlphaFoldDB" id="A0A806TH29"/>
<protein>
    <recommendedName>
        <fullName evidence="4">Lipoprotein</fullName>
    </recommendedName>
</protein>
<keyword evidence="1" id="KW-0732">Signal</keyword>
<gene>
    <name evidence="2" type="ORF">AS52_02483</name>
</gene>